<evidence type="ECO:0000313" key="1">
    <source>
        <dbReference type="EMBL" id="KNZ68710.1"/>
    </source>
</evidence>
<reference evidence="2" key="1">
    <citation type="submission" date="2015-07" db="EMBL/GenBank/DDBJ databases">
        <title>Complete Genome of Thermincola ferriacetica strain Z-0001T.</title>
        <authorList>
            <person name="Lusk B."/>
            <person name="Badalamenti J.P."/>
            <person name="Parameswaran P."/>
            <person name="Bond D.R."/>
            <person name="Torres C.I."/>
        </authorList>
    </citation>
    <scope>NUCLEOTIDE SEQUENCE [LARGE SCALE GENOMIC DNA]</scope>
    <source>
        <strain evidence="2">Z-0001</strain>
    </source>
</reference>
<dbReference type="EMBL" id="LGTE01000023">
    <property type="protein sequence ID" value="KNZ68710.1"/>
    <property type="molecule type" value="Genomic_DNA"/>
</dbReference>
<dbReference type="AlphaFoldDB" id="A0A0L6VZL4"/>
<gene>
    <name evidence="1" type="ORF">Tfer_2704</name>
</gene>
<accession>A0A0L6VZL4</accession>
<evidence type="ECO:0000313" key="2">
    <source>
        <dbReference type="Proteomes" id="UP000037175"/>
    </source>
</evidence>
<comment type="caution">
    <text evidence="1">The sequence shown here is derived from an EMBL/GenBank/DDBJ whole genome shotgun (WGS) entry which is preliminary data.</text>
</comment>
<dbReference type="Proteomes" id="UP000037175">
    <property type="component" value="Unassembled WGS sequence"/>
</dbReference>
<sequence>MLKHFFLSTLAKLADGFGSTDDPTHNGCGIHPKRLVPPLLFSKEFSAVSKHLAINKGVLYICLYILYYKNPFLYIKNKALFIIFKITR</sequence>
<organism evidence="1 2">
    <name type="scientific">Thermincola ferriacetica</name>
    <dbReference type="NCBI Taxonomy" id="281456"/>
    <lineage>
        <taxon>Bacteria</taxon>
        <taxon>Bacillati</taxon>
        <taxon>Bacillota</taxon>
        <taxon>Clostridia</taxon>
        <taxon>Eubacteriales</taxon>
        <taxon>Thermincolaceae</taxon>
        <taxon>Thermincola</taxon>
    </lineage>
</organism>
<protein>
    <submittedName>
        <fullName evidence="1">Uncharacterized protein</fullName>
    </submittedName>
</protein>
<name>A0A0L6VZL4_9FIRM</name>
<keyword evidence="2" id="KW-1185">Reference proteome</keyword>
<proteinExistence type="predicted"/>